<comment type="caution">
    <text evidence="2">The sequence shown here is derived from an EMBL/GenBank/DDBJ whole genome shotgun (WGS) entry which is preliminary data.</text>
</comment>
<sequence length="130" mass="14440">MHDNRTVVLSRGVRTPRHFPQTCCPAPCSRAEATAVTLARPGREEPSEPAAARRRLRFFCVRSRLRHRTLVGSSGIGLRSSPAAPHRPVLRARSSRATGGYDVMHLPLLSRRVGLCVHRTPRYPPTTTRA</sequence>
<dbReference type="EMBL" id="CADEAL010002746">
    <property type="protein sequence ID" value="CAB1441949.1"/>
    <property type="molecule type" value="Genomic_DNA"/>
</dbReference>
<name>A0A9N7YXT0_PLEPL</name>
<keyword evidence="3" id="KW-1185">Reference proteome</keyword>
<evidence type="ECO:0000313" key="2">
    <source>
        <dbReference type="EMBL" id="CAB1441949.1"/>
    </source>
</evidence>
<dbReference type="AlphaFoldDB" id="A0A9N7YXT0"/>
<proteinExistence type="predicted"/>
<evidence type="ECO:0000313" key="3">
    <source>
        <dbReference type="Proteomes" id="UP001153269"/>
    </source>
</evidence>
<dbReference type="Proteomes" id="UP001153269">
    <property type="component" value="Unassembled WGS sequence"/>
</dbReference>
<feature type="region of interest" description="Disordered" evidence="1">
    <location>
        <begin position="74"/>
        <end position="93"/>
    </location>
</feature>
<protein>
    <submittedName>
        <fullName evidence="2">Uncharacterized protein</fullName>
    </submittedName>
</protein>
<evidence type="ECO:0000256" key="1">
    <source>
        <dbReference type="SAM" id="MobiDB-lite"/>
    </source>
</evidence>
<organism evidence="2 3">
    <name type="scientific">Pleuronectes platessa</name>
    <name type="common">European plaice</name>
    <dbReference type="NCBI Taxonomy" id="8262"/>
    <lineage>
        <taxon>Eukaryota</taxon>
        <taxon>Metazoa</taxon>
        <taxon>Chordata</taxon>
        <taxon>Craniata</taxon>
        <taxon>Vertebrata</taxon>
        <taxon>Euteleostomi</taxon>
        <taxon>Actinopterygii</taxon>
        <taxon>Neopterygii</taxon>
        <taxon>Teleostei</taxon>
        <taxon>Neoteleostei</taxon>
        <taxon>Acanthomorphata</taxon>
        <taxon>Carangaria</taxon>
        <taxon>Pleuronectiformes</taxon>
        <taxon>Pleuronectoidei</taxon>
        <taxon>Pleuronectidae</taxon>
        <taxon>Pleuronectes</taxon>
    </lineage>
</organism>
<accession>A0A9N7YXT0</accession>
<gene>
    <name evidence="2" type="ORF">PLEPLA_LOCUS29665</name>
</gene>
<reference evidence="2" key="1">
    <citation type="submission" date="2020-03" db="EMBL/GenBank/DDBJ databases">
        <authorList>
            <person name="Weist P."/>
        </authorList>
    </citation>
    <scope>NUCLEOTIDE SEQUENCE</scope>
</reference>